<comment type="caution">
    <text evidence="2">The sequence shown here is derived from an EMBL/GenBank/DDBJ whole genome shotgun (WGS) entry which is preliminary data.</text>
</comment>
<dbReference type="Proteomes" id="UP000499080">
    <property type="component" value="Unassembled WGS sequence"/>
</dbReference>
<evidence type="ECO:0000313" key="2">
    <source>
        <dbReference type="EMBL" id="GBN88657.1"/>
    </source>
</evidence>
<keyword evidence="4" id="KW-1185">Reference proteome</keyword>
<dbReference type="EMBL" id="BGPR01022399">
    <property type="protein sequence ID" value="GBN88660.1"/>
    <property type="molecule type" value="Genomic_DNA"/>
</dbReference>
<sequence>MLFYSRYSVFIFIFADNNQLVFVATRPPHNLIPHPNKSDILAKLEEKFKTFGKRELNVLSDVINKLDQRSLKQVVSKIPHLNQLFIRNNNMMKSRKKRSLLLGESPDYFKDSVDSERAVINLSNGVYLQEERKTPFEPRYMRKRQDGESSITQEQAFENLIVMKRNVHDPDEDDGVKDGSQDRHVGSQNESNVVQEVPEEAAKHNISRKRVSSQLEDSPVHFRNSRIKPSFTARHMRKRQDGGSSITREQSFENLLVVKRDVHDPDEDVEVKDGSESEDRHIGSQNESNVVQKVAAETIKHGINRYSQKRSSKLNDSPALFENSRIKPSFTARYMRERQGNEDLRSPMNFGADSETFEDRPVRSRRELNSAAQKQKSYFGDFDRDEYGNFEQEAMDLETPKPPPTRRLSFFERRRLAFLERLRERDPKRKQMKNLSNKRLRTTTETFERLFDVEEGLQPLQERDKLAMLLGKCDKDSECSMNAMCVKRRPGRPGFCRCFPKFEGNGIFCWESGKWII</sequence>
<accession>A0A4Y2SKK9</accession>
<proteinExistence type="predicted"/>
<feature type="compositionally biased region" description="Basic and acidic residues" evidence="1">
    <location>
        <begin position="271"/>
        <end position="282"/>
    </location>
</feature>
<dbReference type="AlphaFoldDB" id="A0A4Y2SKK9"/>
<name>A0A4Y2SKK9_ARAVE</name>
<feature type="compositionally biased region" description="Basic and acidic residues" evidence="1">
    <location>
        <begin position="176"/>
        <end position="185"/>
    </location>
</feature>
<gene>
    <name evidence="3" type="ORF">AVEN_264805_1</name>
    <name evidence="2" type="ORF">AVEN_270884_1</name>
</gene>
<protein>
    <submittedName>
        <fullName evidence="2">Uncharacterized protein</fullName>
    </submittedName>
</protein>
<organism evidence="2 4">
    <name type="scientific">Araneus ventricosus</name>
    <name type="common">Orbweaver spider</name>
    <name type="synonym">Epeira ventricosa</name>
    <dbReference type="NCBI Taxonomy" id="182803"/>
    <lineage>
        <taxon>Eukaryota</taxon>
        <taxon>Metazoa</taxon>
        <taxon>Ecdysozoa</taxon>
        <taxon>Arthropoda</taxon>
        <taxon>Chelicerata</taxon>
        <taxon>Arachnida</taxon>
        <taxon>Araneae</taxon>
        <taxon>Araneomorphae</taxon>
        <taxon>Entelegynae</taxon>
        <taxon>Araneoidea</taxon>
        <taxon>Araneidae</taxon>
        <taxon>Araneus</taxon>
    </lineage>
</organism>
<feature type="region of interest" description="Disordered" evidence="1">
    <location>
        <begin position="343"/>
        <end position="375"/>
    </location>
</feature>
<feature type="region of interest" description="Disordered" evidence="1">
    <location>
        <begin position="261"/>
        <end position="285"/>
    </location>
</feature>
<reference evidence="2 4" key="1">
    <citation type="journal article" date="2019" name="Sci. Rep.">
        <title>Orb-weaving spider Araneus ventricosus genome elucidates the spidroin gene catalogue.</title>
        <authorList>
            <person name="Kono N."/>
            <person name="Nakamura H."/>
            <person name="Ohtoshi R."/>
            <person name="Moran D.A.P."/>
            <person name="Shinohara A."/>
            <person name="Yoshida Y."/>
            <person name="Fujiwara M."/>
            <person name="Mori M."/>
            <person name="Tomita M."/>
            <person name="Arakawa K."/>
        </authorList>
    </citation>
    <scope>NUCLEOTIDE SEQUENCE [LARGE SCALE GENOMIC DNA]</scope>
</reference>
<dbReference type="EMBL" id="BGPR01022397">
    <property type="protein sequence ID" value="GBN88657.1"/>
    <property type="molecule type" value="Genomic_DNA"/>
</dbReference>
<evidence type="ECO:0000256" key="1">
    <source>
        <dbReference type="SAM" id="MobiDB-lite"/>
    </source>
</evidence>
<feature type="compositionally biased region" description="Basic and acidic residues" evidence="1">
    <location>
        <begin position="357"/>
        <end position="368"/>
    </location>
</feature>
<feature type="region of interest" description="Disordered" evidence="1">
    <location>
        <begin position="165"/>
        <end position="219"/>
    </location>
</feature>
<evidence type="ECO:0000313" key="3">
    <source>
        <dbReference type="EMBL" id="GBN88660.1"/>
    </source>
</evidence>
<evidence type="ECO:0000313" key="4">
    <source>
        <dbReference type="Proteomes" id="UP000499080"/>
    </source>
</evidence>